<organism evidence="1 2">
    <name type="scientific">Leptospira gomenensis</name>
    <dbReference type="NCBI Taxonomy" id="2484974"/>
    <lineage>
        <taxon>Bacteria</taxon>
        <taxon>Pseudomonadati</taxon>
        <taxon>Spirochaetota</taxon>
        <taxon>Spirochaetia</taxon>
        <taxon>Leptospirales</taxon>
        <taxon>Leptospiraceae</taxon>
        <taxon>Leptospira</taxon>
    </lineage>
</organism>
<dbReference type="EMBL" id="RQFA01000042">
    <property type="protein sequence ID" value="TGK33728.1"/>
    <property type="molecule type" value="Genomic_DNA"/>
</dbReference>
<accession>A0A5F1YAX6</accession>
<evidence type="ECO:0000313" key="1">
    <source>
        <dbReference type="EMBL" id="TGK33728.1"/>
    </source>
</evidence>
<comment type="caution">
    <text evidence="1">The sequence shown here is derived from an EMBL/GenBank/DDBJ whole genome shotgun (WGS) entry which is preliminary data.</text>
</comment>
<protein>
    <submittedName>
        <fullName evidence="1">Thiol-disulfide oxidoreductase DCC family protein</fullName>
    </submittedName>
</protein>
<dbReference type="AlphaFoldDB" id="A0A5F1YAX6"/>
<dbReference type="RefSeq" id="WP_135594408.1">
    <property type="nucleotide sequence ID" value="NZ_RQEZ01000094.1"/>
</dbReference>
<evidence type="ECO:0000313" key="2">
    <source>
        <dbReference type="Proteomes" id="UP000298277"/>
    </source>
</evidence>
<reference evidence="1" key="1">
    <citation type="journal article" date="2019" name="PLoS Negl. Trop. Dis.">
        <title>Revisiting the worldwide diversity of Leptospira species in the environment.</title>
        <authorList>
            <person name="Vincent A.T."/>
            <person name="Schiettekatte O."/>
            <person name="Bourhy P."/>
            <person name="Veyrier F.J."/>
            <person name="Picardeau M."/>
        </authorList>
    </citation>
    <scope>NUCLEOTIDE SEQUENCE [LARGE SCALE GENOMIC DNA]</scope>
    <source>
        <strain evidence="1">201800299</strain>
    </source>
</reference>
<dbReference type="InterPro" id="IPR007263">
    <property type="entry name" value="DCC1-like"/>
</dbReference>
<proteinExistence type="predicted"/>
<dbReference type="PANTHER" id="PTHR33639:SF2">
    <property type="entry name" value="DUF393 DOMAIN-CONTAINING PROTEIN"/>
    <property type="match status" value="1"/>
</dbReference>
<gene>
    <name evidence="1" type="ORF">EHQ17_10510</name>
</gene>
<dbReference type="PANTHER" id="PTHR33639">
    <property type="entry name" value="THIOL-DISULFIDE OXIDOREDUCTASE DCC"/>
    <property type="match status" value="1"/>
</dbReference>
<keyword evidence="2" id="KW-1185">Reference proteome</keyword>
<dbReference type="GO" id="GO:0015035">
    <property type="term" value="F:protein-disulfide reductase activity"/>
    <property type="evidence" value="ECO:0007669"/>
    <property type="project" value="InterPro"/>
</dbReference>
<sequence length="140" mass="16275">MSFTPKTSEYGIVFFDGVCNLCNGAVLFFIDHNPRGNLVFASLQSAAAERLLGKKTESGEIPSSVLFLEKGILYRKSEAVLRIANHLSFPWNSFFWMRIFPEFLRDFVYDRIARNRYRWFGKTEFCRLPTPALRSRFLDS</sequence>
<name>A0A5F1YAX6_9LEPT</name>
<dbReference type="Proteomes" id="UP000298277">
    <property type="component" value="Unassembled WGS sequence"/>
</dbReference>
<dbReference type="InterPro" id="IPR052927">
    <property type="entry name" value="DCC_oxidoreductase"/>
</dbReference>
<dbReference type="Pfam" id="PF04134">
    <property type="entry name" value="DCC1-like"/>
    <property type="match status" value="1"/>
</dbReference>
<dbReference type="OrthoDB" id="9785438at2"/>